<feature type="compositionally biased region" description="Polar residues" evidence="7">
    <location>
        <begin position="163"/>
        <end position="178"/>
    </location>
</feature>
<dbReference type="EMBL" id="JBEAFC010000001">
    <property type="protein sequence ID" value="KAL1568932.1"/>
    <property type="molecule type" value="Genomic_DNA"/>
</dbReference>
<evidence type="ECO:0000259" key="8">
    <source>
        <dbReference type="Pfam" id="PF12874"/>
    </source>
</evidence>
<dbReference type="GO" id="GO:0005634">
    <property type="term" value="C:nucleus"/>
    <property type="evidence" value="ECO:0007669"/>
    <property type="project" value="UniProtKB-SubCell"/>
</dbReference>
<reference evidence="9 10" key="1">
    <citation type="submission" date="2024-06" db="EMBL/GenBank/DDBJ databases">
        <title>A chromosome level genome sequence of Diviner's sage (Salvia divinorum).</title>
        <authorList>
            <person name="Ford S.A."/>
            <person name="Ro D.-K."/>
            <person name="Ness R.W."/>
            <person name="Phillips M.A."/>
        </authorList>
    </citation>
    <scope>NUCLEOTIDE SEQUENCE [LARGE SCALE GENOMIC DNA]</scope>
    <source>
        <strain evidence="9">SAF-2024a</strain>
        <tissue evidence="9">Leaf</tissue>
    </source>
</reference>
<dbReference type="InterPro" id="IPR040050">
    <property type="entry name" value="ZNF830-like"/>
</dbReference>
<evidence type="ECO:0000256" key="4">
    <source>
        <dbReference type="ARBA" id="ARBA00022833"/>
    </source>
</evidence>
<evidence type="ECO:0000256" key="6">
    <source>
        <dbReference type="ARBA" id="ARBA00023242"/>
    </source>
</evidence>
<keyword evidence="6" id="KW-0539">Nucleus</keyword>
<dbReference type="PANTHER" id="PTHR13278:SF0">
    <property type="entry name" value="ZINC FINGER PROTEIN 830"/>
    <property type="match status" value="1"/>
</dbReference>
<feature type="compositionally biased region" description="Low complexity" evidence="7">
    <location>
        <begin position="74"/>
        <end position="84"/>
    </location>
</feature>
<keyword evidence="2" id="KW-0479">Metal-binding</keyword>
<feature type="compositionally biased region" description="Basic and acidic residues" evidence="7">
    <location>
        <begin position="92"/>
        <end position="104"/>
    </location>
</feature>
<evidence type="ECO:0000256" key="5">
    <source>
        <dbReference type="ARBA" id="ARBA00023054"/>
    </source>
</evidence>
<feature type="region of interest" description="Disordered" evidence="7">
    <location>
        <begin position="298"/>
        <end position="331"/>
    </location>
</feature>
<keyword evidence="5" id="KW-0175">Coiled coil</keyword>
<feature type="region of interest" description="Disordered" evidence="7">
    <location>
        <begin position="1"/>
        <end position="29"/>
    </location>
</feature>
<feature type="domain" description="C2H2-type" evidence="8">
    <location>
        <begin position="39"/>
        <end position="62"/>
    </location>
</feature>
<dbReference type="Pfam" id="PF12874">
    <property type="entry name" value="zf-met"/>
    <property type="match status" value="1"/>
</dbReference>
<evidence type="ECO:0000313" key="10">
    <source>
        <dbReference type="Proteomes" id="UP001567538"/>
    </source>
</evidence>
<evidence type="ECO:0000256" key="2">
    <source>
        <dbReference type="ARBA" id="ARBA00022723"/>
    </source>
</evidence>
<proteinExistence type="predicted"/>
<feature type="compositionally biased region" description="Basic and acidic residues" evidence="7">
    <location>
        <begin position="192"/>
        <end position="204"/>
    </location>
</feature>
<comment type="subcellular location">
    <subcellularLocation>
        <location evidence="1">Nucleus</location>
    </subcellularLocation>
</comment>
<dbReference type="SUPFAM" id="SSF57667">
    <property type="entry name" value="beta-beta-alpha zinc fingers"/>
    <property type="match status" value="1"/>
</dbReference>
<feature type="region of interest" description="Disordered" evidence="7">
    <location>
        <begin position="55"/>
        <end position="207"/>
    </location>
</feature>
<evidence type="ECO:0000256" key="1">
    <source>
        <dbReference type="ARBA" id="ARBA00004123"/>
    </source>
</evidence>
<keyword evidence="10" id="KW-1185">Reference proteome</keyword>
<comment type="caution">
    <text evidence="9">The sequence shown here is derived from an EMBL/GenBank/DDBJ whole genome shotgun (WGS) entry which is preliminary data.</text>
</comment>
<dbReference type="InterPro" id="IPR013087">
    <property type="entry name" value="Znf_C2H2_type"/>
</dbReference>
<keyword evidence="3" id="KW-0863">Zinc-finger</keyword>
<dbReference type="InterPro" id="IPR036236">
    <property type="entry name" value="Znf_C2H2_sf"/>
</dbReference>
<evidence type="ECO:0000313" key="9">
    <source>
        <dbReference type="EMBL" id="KAL1568932.1"/>
    </source>
</evidence>
<feature type="compositionally biased region" description="Basic and acidic residues" evidence="7">
    <location>
        <begin position="125"/>
        <end position="143"/>
    </location>
</feature>
<accession>A0ABD1IK98</accession>
<organism evidence="9 10">
    <name type="scientific">Salvia divinorum</name>
    <name type="common">Maria pastora</name>
    <name type="synonym">Diviner's sage</name>
    <dbReference type="NCBI Taxonomy" id="28513"/>
    <lineage>
        <taxon>Eukaryota</taxon>
        <taxon>Viridiplantae</taxon>
        <taxon>Streptophyta</taxon>
        <taxon>Embryophyta</taxon>
        <taxon>Tracheophyta</taxon>
        <taxon>Spermatophyta</taxon>
        <taxon>Magnoliopsida</taxon>
        <taxon>eudicotyledons</taxon>
        <taxon>Gunneridae</taxon>
        <taxon>Pentapetalae</taxon>
        <taxon>asterids</taxon>
        <taxon>lamiids</taxon>
        <taxon>Lamiales</taxon>
        <taxon>Lamiaceae</taxon>
        <taxon>Nepetoideae</taxon>
        <taxon>Mentheae</taxon>
        <taxon>Salviinae</taxon>
        <taxon>Salvia</taxon>
        <taxon>Salvia subgen. Calosphace</taxon>
    </lineage>
</organism>
<feature type="compositionally biased region" description="Basic and acidic residues" evidence="7">
    <location>
        <begin position="301"/>
        <end position="331"/>
    </location>
</feature>
<dbReference type="GO" id="GO:0008270">
    <property type="term" value="F:zinc ion binding"/>
    <property type="evidence" value="ECO:0007669"/>
    <property type="project" value="UniProtKB-KW"/>
</dbReference>
<dbReference type="AlphaFoldDB" id="A0ABD1IK98"/>
<dbReference type="Proteomes" id="UP001567538">
    <property type="component" value="Unassembled WGS sequence"/>
</dbReference>
<evidence type="ECO:0000256" key="7">
    <source>
        <dbReference type="SAM" id="MobiDB-lite"/>
    </source>
</evidence>
<evidence type="ECO:0000256" key="3">
    <source>
        <dbReference type="ARBA" id="ARBA00022771"/>
    </source>
</evidence>
<gene>
    <name evidence="9" type="ORF">AAHA92_00475</name>
</gene>
<feature type="compositionally biased region" description="Basic residues" evidence="7">
    <location>
        <begin position="1"/>
        <end position="11"/>
    </location>
</feature>
<name>A0ABD1IK98_SALDI</name>
<dbReference type="PANTHER" id="PTHR13278">
    <property type="entry name" value="ZINC FINGER PROTEIN 830"/>
    <property type="match status" value="1"/>
</dbReference>
<keyword evidence="4" id="KW-0862">Zinc</keyword>
<protein>
    <submittedName>
        <fullName evidence="9">Protein ABA AND ROS SENSITIVE 1</fullName>
    </submittedName>
</protein>
<sequence length="331" mass="37435">MDAKAKQKASFRAKLSAQKKEKQRIDSPLVRYNEHDQPICRVCDVVVKSELLWPAHQASRKHHEAVEKYKTSGAAAKNRANNAKSESAIELPKPKPESSKDLNAKPEPSVAVSKQRSSTLPPDFFDDHGTKRQKIEREQRKFGNPDSVEDSVPVKNQLAEASVSGNGINRSSTATTEDMGQLGLQAANDFRQVSKSDSSLESKQAKGALPAGFFDDKDAELRARGITPVKPDVKDEYKEFERLIKDDLQEIDNRLEEEEFDAAENIEEEELVEQRNYVDRVEMLRRKKLEIRASRSAITPKSKEVARKDSSHDDSSSDDENYKVDWRAKHF</sequence>